<dbReference type="AlphaFoldDB" id="A0A225DJB3"/>
<feature type="compositionally biased region" description="Polar residues" evidence="1">
    <location>
        <begin position="44"/>
        <end position="58"/>
    </location>
</feature>
<evidence type="ECO:0000313" key="2">
    <source>
        <dbReference type="EMBL" id="OWK41033.1"/>
    </source>
</evidence>
<evidence type="ECO:0000256" key="1">
    <source>
        <dbReference type="SAM" id="MobiDB-lite"/>
    </source>
</evidence>
<evidence type="ECO:0000313" key="3">
    <source>
        <dbReference type="Proteomes" id="UP000214646"/>
    </source>
</evidence>
<dbReference type="Proteomes" id="UP000214646">
    <property type="component" value="Unassembled WGS sequence"/>
</dbReference>
<dbReference type="RefSeq" id="WP_088255990.1">
    <property type="nucleotide sequence ID" value="NZ_NIDE01000007.1"/>
</dbReference>
<gene>
    <name evidence="2" type="ORF">FRUB_04925</name>
</gene>
<feature type="compositionally biased region" description="Low complexity" evidence="1">
    <location>
        <begin position="28"/>
        <end position="43"/>
    </location>
</feature>
<keyword evidence="3" id="KW-1185">Reference proteome</keyword>
<reference evidence="3" key="1">
    <citation type="submission" date="2017-06" db="EMBL/GenBank/DDBJ databases">
        <title>Genome analysis of Fimbriiglobus ruber SP5, the first member of the order Planctomycetales with confirmed chitinolytic capability.</title>
        <authorList>
            <person name="Ravin N.V."/>
            <person name="Rakitin A.L."/>
            <person name="Ivanova A.A."/>
            <person name="Beletsky A.V."/>
            <person name="Kulichevskaya I.S."/>
            <person name="Mardanov A.V."/>
            <person name="Dedysh S.N."/>
        </authorList>
    </citation>
    <scope>NUCLEOTIDE SEQUENCE [LARGE SCALE GENOMIC DNA]</scope>
    <source>
        <strain evidence="3">SP5</strain>
    </source>
</reference>
<sequence length="89" mass="9340">MTGSDGTTGSDGYTLTEVGQTTGGVAYGETVTGTETDTATGTGSDDQGISQTTTSATGSHHREGKHEQHKRKTSELLLVSPYKRDFNRS</sequence>
<organism evidence="2 3">
    <name type="scientific">Fimbriiglobus ruber</name>
    <dbReference type="NCBI Taxonomy" id="1908690"/>
    <lineage>
        <taxon>Bacteria</taxon>
        <taxon>Pseudomonadati</taxon>
        <taxon>Planctomycetota</taxon>
        <taxon>Planctomycetia</taxon>
        <taxon>Gemmatales</taxon>
        <taxon>Gemmataceae</taxon>
        <taxon>Fimbriiglobus</taxon>
    </lineage>
</organism>
<comment type="caution">
    <text evidence="2">The sequence shown here is derived from an EMBL/GenBank/DDBJ whole genome shotgun (WGS) entry which is preliminary data.</text>
</comment>
<dbReference type="EMBL" id="NIDE01000007">
    <property type="protein sequence ID" value="OWK41033.1"/>
    <property type="molecule type" value="Genomic_DNA"/>
</dbReference>
<name>A0A225DJB3_9BACT</name>
<feature type="region of interest" description="Disordered" evidence="1">
    <location>
        <begin position="1"/>
        <end position="89"/>
    </location>
</feature>
<protein>
    <submittedName>
        <fullName evidence="2">Uncharacterized protein</fullName>
    </submittedName>
</protein>
<accession>A0A225DJB3</accession>
<proteinExistence type="predicted"/>
<feature type="compositionally biased region" description="Low complexity" evidence="1">
    <location>
        <begin position="1"/>
        <end position="14"/>
    </location>
</feature>